<feature type="domain" description="Ig-like" evidence="6">
    <location>
        <begin position="120"/>
        <end position="200"/>
    </location>
</feature>
<dbReference type="GO" id="GO:0007166">
    <property type="term" value="P:cell surface receptor signaling pathway"/>
    <property type="evidence" value="ECO:0007669"/>
    <property type="project" value="TreeGrafter"/>
</dbReference>
<evidence type="ECO:0000256" key="2">
    <source>
        <dbReference type="ARBA" id="ARBA00023157"/>
    </source>
</evidence>
<dbReference type="PROSITE" id="PS50835">
    <property type="entry name" value="IG_LIKE"/>
    <property type="match status" value="1"/>
</dbReference>
<accession>A0AAJ8DMX4</accession>
<dbReference type="SUPFAM" id="SSF48726">
    <property type="entry name" value="Immunoglobulin"/>
    <property type="match status" value="2"/>
</dbReference>
<dbReference type="PANTHER" id="PTHR11481:SF64">
    <property type="entry name" value="FC RECEPTOR-LIKE PROTEIN 4"/>
    <property type="match status" value="1"/>
</dbReference>
<dbReference type="InterPro" id="IPR036179">
    <property type="entry name" value="Ig-like_dom_sf"/>
</dbReference>
<keyword evidence="1 5" id="KW-0732">Signal</keyword>
<feature type="region of interest" description="Disordered" evidence="3">
    <location>
        <begin position="210"/>
        <end position="231"/>
    </location>
</feature>
<dbReference type="GO" id="GO:0004888">
    <property type="term" value="F:transmembrane signaling receptor activity"/>
    <property type="evidence" value="ECO:0007669"/>
    <property type="project" value="TreeGrafter"/>
</dbReference>
<dbReference type="GO" id="GO:0009897">
    <property type="term" value="C:external side of plasma membrane"/>
    <property type="evidence" value="ECO:0007669"/>
    <property type="project" value="TreeGrafter"/>
</dbReference>
<dbReference type="InterPro" id="IPR013783">
    <property type="entry name" value="Ig-like_fold"/>
</dbReference>
<reference evidence="8" key="1">
    <citation type="submission" date="2025-08" db="UniProtKB">
        <authorList>
            <consortium name="RefSeq"/>
        </authorList>
    </citation>
    <scope>IDENTIFICATION</scope>
    <source>
        <tissue evidence="8">Brain</tissue>
    </source>
</reference>
<evidence type="ECO:0000256" key="5">
    <source>
        <dbReference type="SAM" id="SignalP"/>
    </source>
</evidence>
<dbReference type="GO" id="GO:0006955">
    <property type="term" value="P:immune response"/>
    <property type="evidence" value="ECO:0007669"/>
    <property type="project" value="TreeGrafter"/>
</dbReference>
<feature type="signal peptide" evidence="5">
    <location>
        <begin position="1"/>
        <end position="22"/>
    </location>
</feature>
<dbReference type="RefSeq" id="XP_050924508.1">
    <property type="nucleotide sequence ID" value="XM_051068551.1"/>
</dbReference>
<proteinExistence type="predicted"/>
<evidence type="ECO:0000313" key="7">
    <source>
        <dbReference type="Proteomes" id="UP000694890"/>
    </source>
</evidence>
<dbReference type="SMART" id="SM00409">
    <property type="entry name" value="IG"/>
    <property type="match status" value="2"/>
</dbReference>
<keyword evidence="2" id="KW-1015">Disulfide bond</keyword>
<feature type="transmembrane region" description="Helical" evidence="4">
    <location>
        <begin position="238"/>
        <end position="259"/>
    </location>
</feature>
<evidence type="ECO:0000313" key="8">
    <source>
        <dbReference type="RefSeq" id="XP_050924508.1"/>
    </source>
</evidence>
<evidence type="ECO:0000256" key="1">
    <source>
        <dbReference type="ARBA" id="ARBA00022729"/>
    </source>
</evidence>
<dbReference type="PANTHER" id="PTHR11481">
    <property type="entry name" value="IMMUNOGLOBULIN FC RECEPTOR"/>
    <property type="match status" value="1"/>
</dbReference>
<gene>
    <name evidence="8" type="primary">LOC108902385</name>
</gene>
<organism evidence="7 8">
    <name type="scientific">Lates calcarifer</name>
    <name type="common">Barramundi</name>
    <name type="synonym">Holocentrus calcarifer</name>
    <dbReference type="NCBI Taxonomy" id="8187"/>
    <lineage>
        <taxon>Eukaryota</taxon>
        <taxon>Metazoa</taxon>
        <taxon>Chordata</taxon>
        <taxon>Craniata</taxon>
        <taxon>Vertebrata</taxon>
        <taxon>Euteleostomi</taxon>
        <taxon>Actinopterygii</taxon>
        <taxon>Neopterygii</taxon>
        <taxon>Teleostei</taxon>
        <taxon>Neoteleostei</taxon>
        <taxon>Acanthomorphata</taxon>
        <taxon>Carangaria</taxon>
        <taxon>Carangaria incertae sedis</taxon>
        <taxon>Centropomidae</taxon>
        <taxon>Lates</taxon>
    </lineage>
</organism>
<sequence>MEVTALCFRLMMLQLILLRTQAQNSYTQKTDADFLRITPNRLQYFEFEPVSFECVGFGGLSDLRVIRDAEEFKPVCDIKRTSMGSFCKIERAYPSDSGEYWCETKEGERSSTVNITVTAGSVILESPARPVMEGDDVTLRCRNKTTSTNPQADFYKDGQLIHSSPAGEMIINNVSKSSEGLYKCTFTSFGTSPESWLTVTESIPHAICNGTANPVSTTSPPPHPAPHSDGSDSNEVSILLWIVVAILTLALVLLVVGFLHFRKLRVSSKTPTAASHSVSAEDDADDPNRVTYAVVTKPRKDEDAADAADNLSLCLQTNHSRDPQTEEDESSHQPLYSAVNVTKTPQALQPAESGLSSSTVTLNASADKDSGLTEECIAYSVVQVTKSRDS</sequence>
<dbReference type="AlphaFoldDB" id="A0AAJ8DMX4"/>
<evidence type="ECO:0000259" key="6">
    <source>
        <dbReference type="PROSITE" id="PS50835"/>
    </source>
</evidence>
<dbReference type="GeneID" id="108902385"/>
<evidence type="ECO:0000256" key="4">
    <source>
        <dbReference type="SAM" id="Phobius"/>
    </source>
</evidence>
<dbReference type="InterPro" id="IPR007110">
    <property type="entry name" value="Ig-like_dom"/>
</dbReference>
<feature type="chain" id="PRO_5042466139" evidence="5">
    <location>
        <begin position="23"/>
        <end position="390"/>
    </location>
</feature>
<dbReference type="Pfam" id="PF13895">
    <property type="entry name" value="Ig_2"/>
    <property type="match status" value="1"/>
</dbReference>
<dbReference type="Proteomes" id="UP000694890">
    <property type="component" value="Unplaced"/>
</dbReference>
<keyword evidence="4" id="KW-1133">Transmembrane helix</keyword>
<dbReference type="InterPro" id="IPR003599">
    <property type="entry name" value="Ig_sub"/>
</dbReference>
<dbReference type="Gene3D" id="2.60.40.10">
    <property type="entry name" value="Immunoglobulins"/>
    <property type="match status" value="2"/>
</dbReference>
<dbReference type="InterPro" id="IPR050488">
    <property type="entry name" value="Ig_Fc_receptor"/>
</dbReference>
<evidence type="ECO:0000256" key="3">
    <source>
        <dbReference type="SAM" id="MobiDB-lite"/>
    </source>
</evidence>
<name>A0AAJ8DMX4_LATCA</name>
<keyword evidence="4" id="KW-0472">Membrane</keyword>
<keyword evidence="4" id="KW-0812">Transmembrane</keyword>
<protein>
    <submittedName>
        <fullName evidence="8">Fc receptor-like protein 5 isoform X1</fullName>
    </submittedName>
</protein>